<gene>
    <name evidence="3" type="ORF">WN944_016141</name>
</gene>
<name>A0AAP0MF87_9ROSI</name>
<proteinExistence type="predicted"/>
<dbReference type="InterPro" id="IPR004330">
    <property type="entry name" value="FAR1_DNA_bnd_dom"/>
</dbReference>
<dbReference type="EMBL" id="JBCGBO010000005">
    <property type="protein sequence ID" value="KAK9200940.1"/>
    <property type="molecule type" value="Genomic_DNA"/>
</dbReference>
<accession>A0AAP0MF87</accession>
<dbReference type="Proteomes" id="UP001428341">
    <property type="component" value="Unassembled WGS sequence"/>
</dbReference>
<dbReference type="PANTHER" id="PTHR46328">
    <property type="entry name" value="FAR-RED IMPAIRED RESPONSIVE (FAR1) FAMILY PROTEIN-RELATED"/>
    <property type="match status" value="1"/>
</dbReference>
<comment type="caution">
    <text evidence="3">The sequence shown here is derived from an EMBL/GenBank/DDBJ whole genome shotgun (WGS) entry which is preliminary data.</text>
</comment>
<feature type="coiled-coil region" evidence="1">
    <location>
        <begin position="243"/>
        <end position="270"/>
    </location>
</feature>
<keyword evidence="4" id="KW-1185">Reference proteome</keyword>
<dbReference type="PANTHER" id="PTHR46328:SF6">
    <property type="entry name" value="PROTEIN FAR1-RELATED SEQUENCE 5-LIKE"/>
    <property type="match status" value="1"/>
</dbReference>
<evidence type="ECO:0000259" key="2">
    <source>
        <dbReference type="Pfam" id="PF03101"/>
    </source>
</evidence>
<evidence type="ECO:0000313" key="3">
    <source>
        <dbReference type="EMBL" id="KAK9200940.1"/>
    </source>
</evidence>
<dbReference type="AlphaFoldDB" id="A0AAP0MF87"/>
<protein>
    <recommendedName>
        <fullName evidence="2">FAR1 domain-containing protein</fullName>
    </recommendedName>
</protein>
<reference evidence="3 4" key="1">
    <citation type="submission" date="2024-05" db="EMBL/GenBank/DDBJ databases">
        <title>Haplotype-resolved chromosome-level genome assembly of Huyou (Citrus changshanensis).</title>
        <authorList>
            <person name="Miao C."/>
            <person name="Chen W."/>
            <person name="Wu Y."/>
            <person name="Wang L."/>
            <person name="Zhao S."/>
            <person name="Grierson D."/>
            <person name="Xu C."/>
            <person name="Chen K."/>
        </authorList>
    </citation>
    <scope>NUCLEOTIDE SEQUENCE [LARGE SCALE GENOMIC DNA]</scope>
    <source>
        <strain evidence="3">01-14</strain>
        <tissue evidence="3">Leaf</tissue>
    </source>
</reference>
<feature type="domain" description="FAR1" evidence="2">
    <location>
        <begin position="136"/>
        <end position="226"/>
    </location>
</feature>
<dbReference type="Pfam" id="PF03101">
    <property type="entry name" value="FAR1"/>
    <property type="match status" value="1"/>
</dbReference>
<evidence type="ECO:0000256" key="1">
    <source>
        <dbReference type="SAM" id="Coils"/>
    </source>
</evidence>
<evidence type="ECO:0000313" key="4">
    <source>
        <dbReference type="Proteomes" id="UP001428341"/>
    </source>
</evidence>
<keyword evidence="1" id="KW-0175">Coiled coil</keyword>
<sequence>MASQLSKKEAAITKEWLCKFAIMLLLRTHYSRVRSSDCNIKEFKFQKLKIRNIIMACSAGHEFIDGEGCSDNDTLESFDEHDTTEDGLLQHYDSHDVINDELNVVIPSMEGFTADSSESLEPYMGMTFPSLEDARDFYYEYAKRTGFTIRTNRIRHSLKNMAIIGRDFVCSREGFRAAKHALRKDRVLPPRPVTREGCKAMIRLAARDGGKWAVTKFVREHNHKLLTHCKFPGELPIVNILSEEEKDKKIRDLYNELQRERERSAAIQQQLRLILKDLEEHAEIMSIRVEDIVNSLREIELDEL</sequence>
<organism evidence="3 4">
    <name type="scientific">Citrus x changshan-huyou</name>
    <dbReference type="NCBI Taxonomy" id="2935761"/>
    <lineage>
        <taxon>Eukaryota</taxon>
        <taxon>Viridiplantae</taxon>
        <taxon>Streptophyta</taxon>
        <taxon>Embryophyta</taxon>
        <taxon>Tracheophyta</taxon>
        <taxon>Spermatophyta</taxon>
        <taxon>Magnoliopsida</taxon>
        <taxon>eudicotyledons</taxon>
        <taxon>Gunneridae</taxon>
        <taxon>Pentapetalae</taxon>
        <taxon>rosids</taxon>
        <taxon>malvids</taxon>
        <taxon>Sapindales</taxon>
        <taxon>Rutaceae</taxon>
        <taxon>Aurantioideae</taxon>
        <taxon>Citrus</taxon>
    </lineage>
</organism>